<proteinExistence type="inferred from homology"/>
<evidence type="ECO:0000256" key="6">
    <source>
        <dbReference type="ARBA" id="ARBA00023136"/>
    </source>
</evidence>
<evidence type="ECO:0000256" key="3">
    <source>
        <dbReference type="ARBA" id="ARBA00022448"/>
    </source>
</evidence>
<feature type="transmembrane region" description="Helical" evidence="7">
    <location>
        <begin position="137"/>
        <end position="160"/>
    </location>
</feature>
<dbReference type="OrthoDB" id="422779at2759"/>
<evidence type="ECO:0000256" key="7">
    <source>
        <dbReference type="SAM" id="Phobius"/>
    </source>
</evidence>
<comment type="caution">
    <text evidence="8">The sequence shown here is derived from an EMBL/GenBank/DDBJ whole genome shotgun (WGS) entry which is preliminary data.</text>
</comment>
<accession>A0A812USG7</accession>
<feature type="transmembrane region" description="Helical" evidence="7">
    <location>
        <begin position="91"/>
        <end position="112"/>
    </location>
</feature>
<evidence type="ECO:0000256" key="4">
    <source>
        <dbReference type="ARBA" id="ARBA00022692"/>
    </source>
</evidence>
<keyword evidence="6 7" id="KW-0472">Membrane</keyword>
<dbReference type="EMBL" id="CAJNDS010002733">
    <property type="protein sequence ID" value="CAE7576942.1"/>
    <property type="molecule type" value="Genomic_DNA"/>
</dbReference>
<dbReference type="InterPro" id="IPR036259">
    <property type="entry name" value="MFS_trans_sf"/>
</dbReference>
<dbReference type="InterPro" id="IPR039309">
    <property type="entry name" value="BT1"/>
</dbReference>
<feature type="transmembrane region" description="Helical" evidence="7">
    <location>
        <begin position="483"/>
        <end position="506"/>
    </location>
</feature>
<feature type="transmembrane region" description="Helical" evidence="7">
    <location>
        <begin position="445"/>
        <end position="462"/>
    </location>
</feature>
<dbReference type="PANTHER" id="PTHR31585:SF5">
    <property type="entry name" value="RNA-BINDING S4 DOMAIN-CONTAINING PROTEIN"/>
    <property type="match status" value="1"/>
</dbReference>
<keyword evidence="4 7" id="KW-0812">Transmembrane</keyword>
<comment type="similarity">
    <text evidence="2">Belongs to the major facilitator superfamily. Folate-biopterin transporter (TC 2.A.71) family.</text>
</comment>
<reference evidence="8" key="1">
    <citation type="submission" date="2021-02" db="EMBL/GenBank/DDBJ databases">
        <authorList>
            <person name="Dougan E. K."/>
            <person name="Rhodes N."/>
            <person name="Thang M."/>
            <person name="Chan C."/>
        </authorList>
    </citation>
    <scope>NUCLEOTIDE SEQUENCE</scope>
</reference>
<evidence type="ECO:0000256" key="2">
    <source>
        <dbReference type="ARBA" id="ARBA00007015"/>
    </source>
</evidence>
<feature type="transmembrane region" description="Helical" evidence="7">
    <location>
        <begin position="301"/>
        <end position="321"/>
    </location>
</feature>
<keyword evidence="5 7" id="KW-1133">Transmembrane helix</keyword>
<dbReference type="AlphaFoldDB" id="A0A812USG7"/>
<feature type="transmembrane region" description="Helical" evidence="7">
    <location>
        <begin position="181"/>
        <end position="202"/>
    </location>
</feature>
<dbReference type="GO" id="GO:0016020">
    <property type="term" value="C:membrane"/>
    <property type="evidence" value="ECO:0007669"/>
    <property type="project" value="UniProtKB-SubCell"/>
</dbReference>
<sequence>MEKGVSEVESHFDFDFYDPGNWGMILHCWCLGFVSGGFNALLMGVVAGYMHVPSDIIRGLQNMSSLPNVLSVFMGVVSDSRPIFGYRRRPYMALGWLITTIAYSAMACMGLPEPYFCAGPDGGYLYDRLPCNPHAPYFYVPLAIFLFSANVGLLVSGAAGRGLIVEYAKAEDEESRGRTQTLLEMVGLVGGFSSLMVAGFGFNGRLFNGSWDQRYQLGYRQYASIFAVVSMIAGLSCIRHVREVPGGRVSMRQYFHTAWSLLQSRAVAGVGLFYFVRGVIAKVFTTASMWVMMEWAGVKGLQMQLSSMFGVFASLFGSWLLQKYMLNVSWRRILMVATVAGVALDATPTFLTIFGVVRNEYFYLGESVVSAVPESMATLVLCFVINELADSTNCGLMAGLFTTINNVANPLGLLLGNQIFGLFQPALWDQDNFVEDTPAFRRTVGFSYVLTYALILLPLLILRLLPSQKSHAQRRKREWRHRCYYAVVAAILLGASLLYTLVGVAFDMDPILACHRWVGGPGCNQAAKLSDPAQD</sequence>
<keyword evidence="3" id="KW-0813">Transport</keyword>
<dbReference type="Pfam" id="PF03092">
    <property type="entry name" value="BT1"/>
    <property type="match status" value="1"/>
</dbReference>
<feature type="transmembrane region" description="Helical" evidence="7">
    <location>
        <begin position="333"/>
        <end position="357"/>
    </location>
</feature>
<evidence type="ECO:0000256" key="1">
    <source>
        <dbReference type="ARBA" id="ARBA00004141"/>
    </source>
</evidence>
<evidence type="ECO:0000313" key="8">
    <source>
        <dbReference type="EMBL" id="CAE7576942.1"/>
    </source>
</evidence>
<dbReference type="SUPFAM" id="SSF103473">
    <property type="entry name" value="MFS general substrate transporter"/>
    <property type="match status" value="1"/>
</dbReference>
<feature type="transmembrane region" description="Helical" evidence="7">
    <location>
        <begin position="24"/>
        <end position="50"/>
    </location>
</feature>
<evidence type="ECO:0000256" key="5">
    <source>
        <dbReference type="ARBA" id="ARBA00022989"/>
    </source>
</evidence>
<evidence type="ECO:0000313" key="9">
    <source>
        <dbReference type="Proteomes" id="UP000604046"/>
    </source>
</evidence>
<organism evidence="8 9">
    <name type="scientific">Symbiodinium natans</name>
    <dbReference type="NCBI Taxonomy" id="878477"/>
    <lineage>
        <taxon>Eukaryota</taxon>
        <taxon>Sar</taxon>
        <taxon>Alveolata</taxon>
        <taxon>Dinophyceae</taxon>
        <taxon>Suessiales</taxon>
        <taxon>Symbiodiniaceae</taxon>
        <taxon>Symbiodinium</taxon>
    </lineage>
</organism>
<feature type="transmembrane region" description="Helical" evidence="7">
    <location>
        <begin position="222"/>
        <end position="241"/>
    </location>
</feature>
<dbReference type="PANTHER" id="PTHR31585">
    <property type="entry name" value="FOLATE-BIOPTERIN TRANSPORTER 1, CHLOROPLASTIC"/>
    <property type="match status" value="1"/>
</dbReference>
<dbReference type="Proteomes" id="UP000604046">
    <property type="component" value="Unassembled WGS sequence"/>
</dbReference>
<name>A0A812USG7_9DINO</name>
<keyword evidence="9" id="KW-1185">Reference proteome</keyword>
<comment type="subcellular location">
    <subcellularLocation>
        <location evidence="1">Membrane</location>
        <topology evidence="1">Multi-pass membrane protein</topology>
    </subcellularLocation>
</comment>
<gene>
    <name evidence="8" type="ORF">SNAT2548_LOCUS32913</name>
</gene>
<feature type="transmembrane region" description="Helical" evidence="7">
    <location>
        <begin position="262"/>
        <end position="281"/>
    </location>
</feature>
<protein>
    <submittedName>
        <fullName evidence="8">Uncharacterized protein</fullName>
    </submittedName>
</protein>